<evidence type="ECO:0000256" key="6">
    <source>
        <dbReference type="SAM" id="SignalP"/>
    </source>
</evidence>
<dbReference type="Pfam" id="PF01019">
    <property type="entry name" value="G_glu_transpept"/>
    <property type="match status" value="1"/>
</dbReference>
<evidence type="ECO:0000313" key="8">
    <source>
        <dbReference type="Proteomes" id="UP001596011"/>
    </source>
</evidence>
<dbReference type="SUPFAM" id="SSF56235">
    <property type="entry name" value="N-terminal nucleophile aminohydrolases (Ntn hydrolases)"/>
    <property type="match status" value="1"/>
</dbReference>
<sequence>MIDQKKRPGIAAAFVTAAVMVGLGACTAAPPAPGAGRSPSASASPSGPPPSPTPTPAPQPELGAHGVSAGHPLAAEAGAQMLERGGTAVDAAVAAAFADAVLQPASSGIGGGGAAIVLADGEAANYEYREVVNQVGEIPDSGAGIPGFVAGMDRLHRDHGSLPWADLLQPAIELARSGEPVSRYLASQIAGAPGPEVTASLPHFRRDDGSLLRRGDVLVQEELATTMRTLAEDGADSFYTGSLARTLAETPGIDRGSLAAYEVDVSEPAAGPVGEFTMLSGAPALPGAAIIQLLQIAEAAGIADVDPDSPEYVDILSRAWQVADTSVQEHFGDPRFVDVPVESLTDPERNAQLAATLPGAAETSRSSAALASYEGAPNTTHISVVDADGRAVSMTNTITNYWGSGQYVAGFFVNNQLSRFGDVGIDGANQPEPGRRSVTWSSPSMLLDERQRPVLVLGTPGGQQIPSTIANVVARWALHGQPLETAVRSGRFYLTGGELRLETPQLAGAMRGMGYDVVVTDEAARPSYGSVQALVIRWGKGRVGSFADERRSAGYVVGRG</sequence>
<keyword evidence="6" id="KW-0732">Signal</keyword>
<evidence type="ECO:0000256" key="2">
    <source>
        <dbReference type="ARBA" id="ARBA00022679"/>
    </source>
</evidence>
<dbReference type="Proteomes" id="UP001596011">
    <property type="component" value="Unassembled WGS sequence"/>
</dbReference>
<dbReference type="RefSeq" id="WP_377137227.1">
    <property type="nucleotide sequence ID" value="NZ_JBHSFI010000005.1"/>
</dbReference>
<keyword evidence="4" id="KW-0865">Zymogen</keyword>
<feature type="compositionally biased region" description="Low complexity" evidence="5">
    <location>
        <begin position="34"/>
        <end position="45"/>
    </location>
</feature>
<dbReference type="InterPro" id="IPR029055">
    <property type="entry name" value="Ntn_hydrolases_N"/>
</dbReference>
<dbReference type="InterPro" id="IPR043138">
    <property type="entry name" value="GGT_lsub"/>
</dbReference>
<name>A0ABV9HJ58_9MICO</name>
<dbReference type="InterPro" id="IPR051792">
    <property type="entry name" value="GGT_bact"/>
</dbReference>
<feature type="compositionally biased region" description="Pro residues" evidence="5">
    <location>
        <begin position="46"/>
        <end position="59"/>
    </location>
</feature>
<evidence type="ECO:0000256" key="5">
    <source>
        <dbReference type="SAM" id="MobiDB-lite"/>
    </source>
</evidence>
<dbReference type="InterPro" id="IPR043137">
    <property type="entry name" value="GGT_ssub_C"/>
</dbReference>
<keyword evidence="3" id="KW-0378">Hydrolase</keyword>
<dbReference type="EMBL" id="JBHSFI010000005">
    <property type="protein sequence ID" value="MFC4629964.1"/>
    <property type="molecule type" value="Genomic_DNA"/>
</dbReference>
<evidence type="ECO:0000256" key="4">
    <source>
        <dbReference type="ARBA" id="ARBA00023145"/>
    </source>
</evidence>
<feature type="region of interest" description="Disordered" evidence="5">
    <location>
        <begin position="28"/>
        <end position="68"/>
    </location>
</feature>
<dbReference type="Gene3D" id="1.10.246.130">
    <property type="match status" value="1"/>
</dbReference>
<dbReference type="Gene3D" id="3.60.20.40">
    <property type="match status" value="1"/>
</dbReference>
<dbReference type="PROSITE" id="PS51257">
    <property type="entry name" value="PROKAR_LIPOPROTEIN"/>
    <property type="match status" value="1"/>
</dbReference>
<feature type="signal peptide" evidence="6">
    <location>
        <begin position="1"/>
        <end position="28"/>
    </location>
</feature>
<accession>A0ABV9HJ58</accession>
<feature type="chain" id="PRO_5046399150" evidence="6">
    <location>
        <begin position="29"/>
        <end position="560"/>
    </location>
</feature>
<evidence type="ECO:0000313" key="7">
    <source>
        <dbReference type="EMBL" id="MFC4629964.1"/>
    </source>
</evidence>
<dbReference type="PANTHER" id="PTHR43199">
    <property type="entry name" value="GLUTATHIONE HYDROLASE"/>
    <property type="match status" value="1"/>
</dbReference>
<dbReference type="EC" id="2.3.2.2" evidence="7"/>
<gene>
    <name evidence="7" type="ORF">ACFO6V_17070</name>
</gene>
<comment type="caution">
    <text evidence="7">The sequence shown here is derived from an EMBL/GenBank/DDBJ whole genome shotgun (WGS) entry which is preliminary data.</text>
</comment>
<comment type="similarity">
    <text evidence="1">Belongs to the gamma-glutamyltransferase family.</text>
</comment>
<dbReference type="GO" id="GO:0103068">
    <property type="term" value="F:leukotriene C4 gamma-glutamyl transferase activity"/>
    <property type="evidence" value="ECO:0007669"/>
    <property type="project" value="UniProtKB-EC"/>
</dbReference>
<protein>
    <submittedName>
        <fullName evidence="7">Gamma-glutamyltransferase</fullName>
        <ecNumber evidence="7">2.3.2.2</ecNumber>
    </submittedName>
</protein>
<proteinExistence type="inferred from homology"/>
<organism evidence="7 8">
    <name type="scientific">Promicromonospora alba</name>
    <dbReference type="NCBI Taxonomy" id="1616110"/>
    <lineage>
        <taxon>Bacteria</taxon>
        <taxon>Bacillati</taxon>
        <taxon>Actinomycetota</taxon>
        <taxon>Actinomycetes</taxon>
        <taxon>Micrococcales</taxon>
        <taxon>Promicromonosporaceae</taxon>
        <taxon>Promicromonospora</taxon>
    </lineage>
</organism>
<evidence type="ECO:0000256" key="1">
    <source>
        <dbReference type="ARBA" id="ARBA00009381"/>
    </source>
</evidence>
<reference evidence="8" key="1">
    <citation type="journal article" date="2019" name="Int. J. Syst. Evol. Microbiol.">
        <title>The Global Catalogue of Microorganisms (GCM) 10K type strain sequencing project: providing services to taxonomists for standard genome sequencing and annotation.</title>
        <authorList>
            <consortium name="The Broad Institute Genomics Platform"/>
            <consortium name="The Broad Institute Genome Sequencing Center for Infectious Disease"/>
            <person name="Wu L."/>
            <person name="Ma J."/>
        </authorList>
    </citation>
    <scope>NUCLEOTIDE SEQUENCE [LARGE SCALE GENOMIC DNA]</scope>
    <source>
        <strain evidence="8">CCUG 42722</strain>
    </source>
</reference>
<keyword evidence="2 7" id="KW-0808">Transferase</keyword>
<dbReference type="PRINTS" id="PR01210">
    <property type="entry name" value="GGTRANSPTASE"/>
</dbReference>
<evidence type="ECO:0000256" key="3">
    <source>
        <dbReference type="ARBA" id="ARBA00022801"/>
    </source>
</evidence>
<keyword evidence="8" id="KW-1185">Reference proteome</keyword>
<keyword evidence="7" id="KW-0012">Acyltransferase</keyword>
<dbReference type="PANTHER" id="PTHR43199:SF1">
    <property type="entry name" value="GLUTATHIONE HYDROLASE PROENZYME"/>
    <property type="match status" value="1"/>
</dbReference>